<feature type="domain" description="Metallo-beta-lactamase" evidence="3">
    <location>
        <begin position="47"/>
        <end position="230"/>
    </location>
</feature>
<dbReference type="InterPro" id="IPR001279">
    <property type="entry name" value="Metallo-B-lactamas"/>
</dbReference>
<evidence type="ECO:0000313" key="4">
    <source>
        <dbReference type="EMBL" id="RJF92879.1"/>
    </source>
</evidence>
<keyword evidence="5" id="KW-1185">Reference proteome</keyword>
<organism evidence="4 5">
    <name type="scientific">Sphingomonas cavernae</name>
    <dbReference type="NCBI Taxonomy" id="2320861"/>
    <lineage>
        <taxon>Bacteria</taxon>
        <taxon>Pseudomonadati</taxon>
        <taxon>Pseudomonadota</taxon>
        <taxon>Alphaproteobacteria</taxon>
        <taxon>Sphingomonadales</taxon>
        <taxon>Sphingomonadaceae</taxon>
        <taxon>Sphingomonas</taxon>
    </lineage>
</organism>
<proteinExistence type="inferred from homology"/>
<dbReference type="SMART" id="SM00849">
    <property type="entry name" value="Lactamase_B"/>
    <property type="match status" value="1"/>
</dbReference>
<dbReference type="InterPro" id="IPR036866">
    <property type="entry name" value="RibonucZ/Hydroxyglut_hydro"/>
</dbReference>
<dbReference type="Pfam" id="PF00753">
    <property type="entry name" value="Lactamase_B"/>
    <property type="match status" value="1"/>
</dbReference>
<dbReference type="CDD" id="cd16282">
    <property type="entry name" value="metallo-hydrolase-like_MBL-fold"/>
    <property type="match status" value="1"/>
</dbReference>
<dbReference type="PANTHER" id="PTHR42951:SF4">
    <property type="entry name" value="ACYL-COENZYME A THIOESTERASE MBLAC2"/>
    <property type="match status" value="1"/>
</dbReference>
<evidence type="ECO:0000256" key="1">
    <source>
        <dbReference type="ARBA" id="ARBA00005250"/>
    </source>
</evidence>
<feature type="chain" id="PRO_5019013975" evidence="2">
    <location>
        <begin position="21"/>
        <end position="302"/>
    </location>
</feature>
<name>A0A418WNT6_9SPHN</name>
<dbReference type="AlphaFoldDB" id="A0A418WNT6"/>
<dbReference type="SUPFAM" id="SSF56281">
    <property type="entry name" value="Metallo-hydrolase/oxidoreductase"/>
    <property type="match status" value="1"/>
</dbReference>
<dbReference type="PANTHER" id="PTHR42951">
    <property type="entry name" value="METALLO-BETA-LACTAMASE DOMAIN-CONTAINING"/>
    <property type="match status" value="1"/>
</dbReference>
<dbReference type="OrthoDB" id="420651at2"/>
<protein>
    <submittedName>
        <fullName evidence="4">MBL fold metallo-hydrolase</fullName>
    </submittedName>
</protein>
<dbReference type="Proteomes" id="UP000286100">
    <property type="component" value="Unassembled WGS sequence"/>
</dbReference>
<dbReference type="GO" id="GO:0016787">
    <property type="term" value="F:hydrolase activity"/>
    <property type="evidence" value="ECO:0007669"/>
    <property type="project" value="UniProtKB-KW"/>
</dbReference>
<dbReference type="RefSeq" id="WP_119759159.1">
    <property type="nucleotide sequence ID" value="NZ_QYUM01000002.1"/>
</dbReference>
<dbReference type="InterPro" id="IPR050855">
    <property type="entry name" value="NDM-1-like"/>
</dbReference>
<gene>
    <name evidence="4" type="ORF">D3876_00355</name>
</gene>
<evidence type="ECO:0000259" key="3">
    <source>
        <dbReference type="SMART" id="SM00849"/>
    </source>
</evidence>
<comment type="similarity">
    <text evidence="1">Belongs to the metallo-beta-lactamase superfamily. Class-B beta-lactamase family.</text>
</comment>
<comment type="caution">
    <text evidence="4">The sequence shown here is derived from an EMBL/GenBank/DDBJ whole genome shotgun (WGS) entry which is preliminary data.</text>
</comment>
<evidence type="ECO:0000256" key="2">
    <source>
        <dbReference type="SAM" id="SignalP"/>
    </source>
</evidence>
<sequence>MPVIVRIATLIVLHATTSVAAAQATAPASPPVFEAMRAGAHVLVGDVGNVLASAGPDGVLLVDDQYPNTANAIQAAAKALSPAPVRYVINTHWHVDHSGGNAYFGRAGASLVAHENVRARMATEQVLKAYNARIPPAPPVALPSITFDAALTLRINGETVDVIHIPHAHTDGDAVVFFRNANAVHMGDIFFNGMFPFIDTGSGGSVQGVIAAVDKVLAMTDAETQIVPAHGPIADRSVLAAYGAMLRDVAKKVQAGIDAGLPLAEIQAQKIAAPYASSYEGDGDRFIGFVHESLIAPATPET</sequence>
<dbReference type="GO" id="GO:0017001">
    <property type="term" value="P:antibiotic catabolic process"/>
    <property type="evidence" value="ECO:0007669"/>
    <property type="project" value="UniProtKB-ARBA"/>
</dbReference>
<keyword evidence="2" id="KW-0732">Signal</keyword>
<accession>A0A418WNT6</accession>
<dbReference type="EMBL" id="QYUM01000002">
    <property type="protein sequence ID" value="RJF92879.1"/>
    <property type="molecule type" value="Genomic_DNA"/>
</dbReference>
<evidence type="ECO:0000313" key="5">
    <source>
        <dbReference type="Proteomes" id="UP000286100"/>
    </source>
</evidence>
<keyword evidence="4" id="KW-0378">Hydrolase</keyword>
<feature type="signal peptide" evidence="2">
    <location>
        <begin position="1"/>
        <end position="20"/>
    </location>
</feature>
<reference evidence="4 5" key="1">
    <citation type="submission" date="2018-09" db="EMBL/GenBank/DDBJ databases">
        <authorList>
            <person name="Zhu H."/>
        </authorList>
    </citation>
    <scope>NUCLEOTIDE SEQUENCE [LARGE SCALE GENOMIC DNA]</scope>
    <source>
        <strain evidence="4 5">K2R01-6</strain>
    </source>
</reference>
<dbReference type="Gene3D" id="3.60.15.10">
    <property type="entry name" value="Ribonuclease Z/Hydroxyacylglutathione hydrolase-like"/>
    <property type="match status" value="1"/>
</dbReference>